<gene>
    <name evidence="3" type="ORF">CYCCA115_LOCUS13227</name>
</gene>
<keyword evidence="1" id="KW-0175">Coiled coil</keyword>
<evidence type="ECO:0000256" key="2">
    <source>
        <dbReference type="SAM" id="MobiDB-lite"/>
    </source>
</evidence>
<comment type="caution">
    <text evidence="3">The sequence shown here is derived from an EMBL/GenBank/DDBJ whole genome shotgun (WGS) entry which is preliminary data.</text>
</comment>
<feature type="compositionally biased region" description="Low complexity" evidence="2">
    <location>
        <begin position="7"/>
        <end position="17"/>
    </location>
</feature>
<feature type="compositionally biased region" description="Acidic residues" evidence="2">
    <location>
        <begin position="18"/>
        <end position="31"/>
    </location>
</feature>
<feature type="region of interest" description="Disordered" evidence="2">
    <location>
        <begin position="1"/>
        <end position="38"/>
    </location>
</feature>
<dbReference type="EMBL" id="CAKOGP040001792">
    <property type="protein sequence ID" value="CAJ1951766.1"/>
    <property type="molecule type" value="Genomic_DNA"/>
</dbReference>
<protein>
    <submittedName>
        <fullName evidence="3">Uncharacterized protein</fullName>
    </submittedName>
</protein>
<keyword evidence="4" id="KW-1185">Reference proteome</keyword>
<organism evidence="3 4">
    <name type="scientific">Cylindrotheca closterium</name>
    <dbReference type="NCBI Taxonomy" id="2856"/>
    <lineage>
        <taxon>Eukaryota</taxon>
        <taxon>Sar</taxon>
        <taxon>Stramenopiles</taxon>
        <taxon>Ochrophyta</taxon>
        <taxon>Bacillariophyta</taxon>
        <taxon>Bacillariophyceae</taxon>
        <taxon>Bacillariophycidae</taxon>
        <taxon>Bacillariales</taxon>
        <taxon>Bacillariaceae</taxon>
        <taxon>Cylindrotheca</taxon>
    </lineage>
</organism>
<sequence>MENSPPSSSLESSSSSESSDDDDDDDDDDESYSSLQGEESAIKRVLAKTTNHHPHQFAQHVQRWVHQVPIGLGLCPWAGKSHGTGNLRYVSCFSKQPEQVMELVYSEMETLVAVDDSSKYSTTLLICPFVKEWKEFDNFEKFVTNGCLVASNTEVEEQDKEIRRYEQKRQHFQNKITLVPFHPTFLRWRGLPEGMSIGTVVESHWGMVGSKSSTKASATIIETENKVFGKQKVKIRFHEEIEGRRSEQYVPIDWILPNGELGPPLPDNAMHRAPYPTIHLISNQDLASLSIRDISRVKRKNAQRMMKLGWSGLEKRTLVE</sequence>
<dbReference type="AlphaFoldDB" id="A0AAD2FSD5"/>
<dbReference type="Proteomes" id="UP001295423">
    <property type="component" value="Unassembled WGS sequence"/>
</dbReference>
<proteinExistence type="predicted"/>
<feature type="coiled-coil region" evidence="1">
    <location>
        <begin position="148"/>
        <end position="175"/>
    </location>
</feature>
<evidence type="ECO:0000313" key="4">
    <source>
        <dbReference type="Proteomes" id="UP001295423"/>
    </source>
</evidence>
<evidence type="ECO:0000313" key="3">
    <source>
        <dbReference type="EMBL" id="CAJ1951766.1"/>
    </source>
</evidence>
<reference evidence="3" key="1">
    <citation type="submission" date="2023-08" db="EMBL/GenBank/DDBJ databases">
        <authorList>
            <person name="Audoor S."/>
            <person name="Bilcke G."/>
        </authorList>
    </citation>
    <scope>NUCLEOTIDE SEQUENCE</scope>
</reference>
<evidence type="ECO:0000256" key="1">
    <source>
        <dbReference type="SAM" id="Coils"/>
    </source>
</evidence>
<name>A0AAD2FSD5_9STRA</name>
<dbReference type="Pfam" id="PF07209">
    <property type="entry name" value="DUF1415"/>
    <property type="match status" value="1"/>
</dbReference>
<accession>A0AAD2FSD5</accession>
<dbReference type="InterPro" id="IPR009858">
    <property type="entry name" value="DUF1415"/>
</dbReference>